<evidence type="ECO:0000313" key="4">
    <source>
        <dbReference type="EMBL" id="MBK1882354.1"/>
    </source>
</evidence>
<dbReference type="EMBL" id="JAENIJ010000009">
    <property type="protein sequence ID" value="MBK1882354.1"/>
    <property type="molecule type" value="Genomic_DNA"/>
</dbReference>
<protein>
    <recommendedName>
        <fullName evidence="6">Peroxidase</fullName>
    </recommendedName>
</protein>
<dbReference type="GO" id="GO:0004601">
    <property type="term" value="F:peroxidase activity"/>
    <property type="evidence" value="ECO:0007669"/>
    <property type="project" value="InterPro"/>
</dbReference>
<dbReference type="PANTHER" id="PTHR11475">
    <property type="entry name" value="OXIDASE/PEROXIDASE"/>
    <property type="match status" value="1"/>
</dbReference>
<dbReference type="GO" id="GO:0005576">
    <property type="term" value="C:extracellular region"/>
    <property type="evidence" value="ECO:0007669"/>
    <property type="project" value="UniProtKB-SubCell"/>
</dbReference>
<dbReference type="GO" id="GO:0006979">
    <property type="term" value="P:response to oxidative stress"/>
    <property type="evidence" value="ECO:0007669"/>
    <property type="project" value="InterPro"/>
</dbReference>
<comment type="caution">
    <text evidence="4">The sequence shown here is derived from an EMBL/GenBank/DDBJ whole genome shotgun (WGS) entry which is preliminary data.</text>
</comment>
<name>A0A934SAJ7_9BACT</name>
<accession>A0A934SAJ7</accession>
<proteinExistence type="predicted"/>
<dbReference type="SUPFAM" id="SSF48113">
    <property type="entry name" value="Heme-dependent peroxidases"/>
    <property type="match status" value="1"/>
</dbReference>
<evidence type="ECO:0000313" key="5">
    <source>
        <dbReference type="Proteomes" id="UP000603141"/>
    </source>
</evidence>
<dbReference type="InterPro" id="IPR019791">
    <property type="entry name" value="Haem_peroxidase_animal"/>
</dbReference>
<keyword evidence="2" id="KW-0964">Secreted</keyword>
<evidence type="ECO:0008006" key="6">
    <source>
        <dbReference type="Google" id="ProtNLM"/>
    </source>
</evidence>
<organism evidence="4 5">
    <name type="scientific">Luteolibacter pohnpeiensis</name>
    <dbReference type="NCBI Taxonomy" id="454153"/>
    <lineage>
        <taxon>Bacteria</taxon>
        <taxon>Pseudomonadati</taxon>
        <taxon>Verrucomicrobiota</taxon>
        <taxon>Verrucomicrobiia</taxon>
        <taxon>Verrucomicrobiales</taxon>
        <taxon>Verrucomicrobiaceae</taxon>
        <taxon>Luteolibacter</taxon>
    </lineage>
</organism>
<dbReference type="CDD" id="cd09819">
    <property type="entry name" value="An_peroxidase_bacterial_1"/>
    <property type="match status" value="1"/>
</dbReference>
<evidence type="ECO:0000256" key="1">
    <source>
        <dbReference type="ARBA" id="ARBA00004613"/>
    </source>
</evidence>
<dbReference type="Proteomes" id="UP000603141">
    <property type="component" value="Unassembled WGS sequence"/>
</dbReference>
<dbReference type="InterPro" id="IPR037120">
    <property type="entry name" value="Haem_peroxidase_sf_animal"/>
</dbReference>
<dbReference type="PANTHER" id="PTHR11475:SF4">
    <property type="entry name" value="CHORION PEROXIDASE"/>
    <property type="match status" value="1"/>
</dbReference>
<dbReference type="GO" id="GO:0020037">
    <property type="term" value="F:heme binding"/>
    <property type="evidence" value="ECO:0007669"/>
    <property type="project" value="InterPro"/>
</dbReference>
<dbReference type="Pfam" id="PF03098">
    <property type="entry name" value="An_peroxidase"/>
    <property type="match status" value="1"/>
</dbReference>
<keyword evidence="3" id="KW-0325">Glycoprotein</keyword>
<gene>
    <name evidence="4" type="ORF">JIN85_08005</name>
</gene>
<keyword evidence="5" id="KW-1185">Reference proteome</keyword>
<dbReference type="InterPro" id="IPR010255">
    <property type="entry name" value="Haem_peroxidase_sf"/>
</dbReference>
<evidence type="ECO:0000256" key="3">
    <source>
        <dbReference type="ARBA" id="ARBA00023180"/>
    </source>
</evidence>
<evidence type="ECO:0000256" key="2">
    <source>
        <dbReference type="ARBA" id="ARBA00022525"/>
    </source>
</evidence>
<comment type="subcellular location">
    <subcellularLocation>
        <location evidence="1">Secreted</location>
    </subcellularLocation>
</comment>
<dbReference type="Gene3D" id="1.10.640.10">
    <property type="entry name" value="Haem peroxidase domain superfamily, animal type"/>
    <property type="match status" value="1"/>
</dbReference>
<reference evidence="4" key="1">
    <citation type="submission" date="2021-01" db="EMBL/GenBank/DDBJ databases">
        <title>Modified the classification status of verrucomicrobia.</title>
        <authorList>
            <person name="Feng X."/>
        </authorList>
    </citation>
    <scope>NUCLEOTIDE SEQUENCE</scope>
    <source>
        <strain evidence="4">KCTC 22041</strain>
    </source>
</reference>
<sequence>MDRINHEAANASEILIDQNKSHQIMNGCPIKHHGVTKAIGCKHIAVSNFSKLFPNLPGLEISEEEAAIIGGPGGLMHDYNDASKDSSIPSGYTFFAQFVDHDITLDTTTALHGGPIGNVEVAKLPNLRSPSLDLDCVYGFGPDGSPHLYDGSSPGRLAIHPNGHDLARSPSGTALIGDPRNDENIFVSQMQLLMQKFHNKILDRRVHSFDQAQEETRYHYQWIILYDFLKRLCDPKIYKWALARIHHAANEPYPILFSKADGKPLTMPVEFSVAAYRVGHTLVRSHYSINSNNRRVELFDERFGTLGFSALPEELVVDWSLLLPVSDSTVPVMTKAIDELLTDELHNLPLPVVNSQNPNDRSLAFRNLLRGSVMGLPSGQAVAGALNQAGYPIEPNIDLRLDQVNGWKKLKSLRAKNDLSLINHTPLFYYLLRESEIVHQGQKYGPTGSALLMEVFGGMLLHCETSFLKVPDWQPDPWISQQRSCPMHSHSEGSPFDRAALEGDQNYYPFELADIVRFVENAD</sequence>
<dbReference type="AlphaFoldDB" id="A0A934SAJ7"/>